<reference evidence="1" key="1">
    <citation type="journal article" date="2022" name="Nat. Microbiol.">
        <title>Unique mobile elements and scalable gene flow at the prokaryote-eukaryote boundary revealed by circularized Asgard archaea genomes.</title>
        <authorList>
            <person name="Wu F."/>
            <person name="Speth D.R."/>
            <person name="Philosof A."/>
            <person name="Cremiere A."/>
            <person name="Narayanan A."/>
            <person name="Barco R.A."/>
            <person name="Connon S.A."/>
            <person name="Amend J.P."/>
            <person name="Antoshechkin I.A."/>
            <person name="Orphan V.J."/>
        </authorList>
    </citation>
    <scope>NUCLEOTIDE SEQUENCE</scope>
    <source>
        <strain evidence="1">PR6</strain>
    </source>
</reference>
<dbReference type="EMBL" id="CP084167">
    <property type="protein sequence ID" value="UJG43439.1"/>
    <property type="molecule type" value="Genomic_DNA"/>
</dbReference>
<accession>A0A9Y1FNZ3</accession>
<organism evidence="1">
    <name type="scientific">Candidatus Heimdallarchaeum endolithica</name>
    <dbReference type="NCBI Taxonomy" id="2876572"/>
    <lineage>
        <taxon>Archaea</taxon>
        <taxon>Promethearchaeati</taxon>
        <taxon>Candidatus Heimdallarchaeota</taxon>
        <taxon>Candidatus Heimdallarchaeia (ex Rinke et al. 2021) (nom. nud.)</taxon>
        <taxon>Candidatus Heimdallarchaeales</taxon>
        <taxon>Candidatus Heimdallarchaeaceae</taxon>
        <taxon>Candidatus Heimdallarchaeum</taxon>
    </lineage>
</organism>
<gene>
    <name evidence="1" type="ORF">K9W46_13850</name>
</gene>
<dbReference type="Proteomes" id="UP001200513">
    <property type="component" value="Chromosome"/>
</dbReference>
<protein>
    <submittedName>
        <fullName evidence="1">Uncharacterized protein</fullName>
    </submittedName>
</protein>
<name>A0A9Y1FNZ3_9ARCH</name>
<evidence type="ECO:0000313" key="1">
    <source>
        <dbReference type="EMBL" id="UJG43439.1"/>
    </source>
</evidence>
<dbReference type="AlphaFoldDB" id="A0A9Y1FNZ3"/>
<sequence>MENHINGLLEIMKNSGLIHGMITQVTTNFTLMELYTIQEIILNKETITTTITILFMKLDYTTLL</sequence>
<proteinExistence type="predicted"/>